<reference evidence="3 4" key="1">
    <citation type="submission" date="2018-06" db="EMBL/GenBank/DDBJ databases">
        <title>The Genome of Cuscuta australis (Dodder) Provides Insight into the Evolution of Plant Parasitism.</title>
        <authorList>
            <person name="Liu H."/>
        </authorList>
    </citation>
    <scope>NUCLEOTIDE SEQUENCE [LARGE SCALE GENOMIC DNA]</scope>
    <source>
        <strain evidence="4">cv. Yunnan</strain>
        <tissue evidence="3">Vines</tissue>
    </source>
</reference>
<dbReference type="PROSITE" id="PS51462">
    <property type="entry name" value="NUDIX"/>
    <property type="match status" value="1"/>
</dbReference>
<dbReference type="FunFam" id="3.90.79.10:FF:000060">
    <property type="entry name" value="Nudix hydrolase 1"/>
    <property type="match status" value="1"/>
</dbReference>
<dbReference type="GO" id="GO:0006203">
    <property type="term" value="P:dGTP catabolic process"/>
    <property type="evidence" value="ECO:0007669"/>
    <property type="project" value="TreeGrafter"/>
</dbReference>
<dbReference type="EMBL" id="NQVE01000215">
    <property type="protein sequence ID" value="RAL37531.1"/>
    <property type="molecule type" value="Genomic_DNA"/>
</dbReference>
<dbReference type="InterPro" id="IPR000086">
    <property type="entry name" value="NUDIX_hydrolase_dom"/>
</dbReference>
<dbReference type="GO" id="GO:0035539">
    <property type="term" value="F:8-oxo-7,8-dihydrodeoxyguanosine triphosphate pyrophosphatase activity"/>
    <property type="evidence" value="ECO:0007669"/>
    <property type="project" value="TreeGrafter"/>
</dbReference>
<dbReference type="Proteomes" id="UP000249390">
    <property type="component" value="Unassembled WGS sequence"/>
</dbReference>
<dbReference type="CDD" id="cd04678">
    <property type="entry name" value="NUDIX_MTH2_Nudt15"/>
    <property type="match status" value="1"/>
</dbReference>
<gene>
    <name evidence="3" type="ORF">DM860_000225</name>
</gene>
<dbReference type="PANTHER" id="PTHR16099">
    <property type="entry name" value="8-OXO-DGTP DIPHOSPHATES NUDT15"/>
    <property type="match status" value="1"/>
</dbReference>
<keyword evidence="1" id="KW-0378">Hydrolase</keyword>
<feature type="domain" description="Nudix hydrolase" evidence="2">
    <location>
        <begin position="10"/>
        <end position="151"/>
    </location>
</feature>
<organism evidence="3 4">
    <name type="scientific">Cuscuta australis</name>
    <dbReference type="NCBI Taxonomy" id="267555"/>
    <lineage>
        <taxon>Eukaryota</taxon>
        <taxon>Viridiplantae</taxon>
        <taxon>Streptophyta</taxon>
        <taxon>Embryophyta</taxon>
        <taxon>Tracheophyta</taxon>
        <taxon>Spermatophyta</taxon>
        <taxon>Magnoliopsida</taxon>
        <taxon>eudicotyledons</taxon>
        <taxon>Gunneridae</taxon>
        <taxon>Pentapetalae</taxon>
        <taxon>asterids</taxon>
        <taxon>lamiids</taxon>
        <taxon>Solanales</taxon>
        <taxon>Convolvulaceae</taxon>
        <taxon>Cuscuteae</taxon>
        <taxon>Cuscuta</taxon>
        <taxon>Cuscuta subgen. Grammica</taxon>
        <taxon>Cuscuta sect. Cleistogrammica</taxon>
    </lineage>
</organism>
<dbReference type="Pfam" id="PF00293">
    <property type="entry name" value="NUDIX"/>
    <property type="match status" value="1"/>
</dbReference>
<keyword evidence="4" id="KW-1185">Reference proteome</keyword>
<evidence type="ECO:0000313" key="4">
    <source>
        <dbReference type="Proteomes" id="UP000249390"/>
    </source>
</evidence>
<evidence type="ECO:0000259" key="2">
    <source>
        <dbReference type="PROSITE" id="PS51462"/>
    </source>
</evidence>
<evidence type="ECO:0000256" key="1">
    <source>
        <dbReference type="ARBA" id="ARBA00022801"/>
    </source>
</evidence>
<dbReference type="InterPro" id="IPR020476">
    <property type="entry name" value="Nudix_hydrolase"/>
</dbReference>
<dbReference type="GO" id="GO:0005829">
    <property type="term" value="C:cytosol"/>
    <property type="evidence" value="ECO:0007669"/>
    <property type="project" value="TreeGrafter"/>
</dbReference>
<dbReference type="PRINTS" id="PR00502">
    <property type="entry name" value="NUDIXFAMILY"/>
</dbReference>
<proteinExistence type="predicted"/>
<dbReference type="PANTHER" id="PTHR16099:SF5">
    <property type="entry name" value="NUCLEOTIDE TRIPHOSPHATE DIPHOSPHATASE NUDT15"/>
    <property type="match status" value="1"/>
</dbReference>
<comment type="caution">
    <text evidence="3">The sequence shown here is derived from an EMBL/GenBank/DDBJ whole genome shotgun (WGS) entry which is preliminary data.</text>
</comment>
<dbReference type="InterPro" id="IPR015797">
    <property type="entry name" value="NUDIX_hydrolase-like_dom_sf"/>
</dbReference>
<dbReference type="Gene3D" id="3.90.79.10">
    <property type="entry name" value="Nucleoside Triphosphate Pyrophosphohydrolase"/>
    <property type="match status" value="1"/>
</dbReference>
<evidence type="ECO:0000313" key="3">
    <source>
        <dbReference type="EMBL" id="RAL37531.1"/>
    </source>
</evidence>
<dbReference type="AlphaFoldDB" id="A0A328CYY4"/>
<sequence length="152" mass="16558">MENGGAESLPPRPKVGVAVILLNGNKVLLGRRLSPVGHNTFALPGGHLEFGESFEECGAREVREETGLDIDKVGFLTAINNVMVPERVHVVCVLLRATIPPGQNTVPQNLEPDKCGGWDWYDWDNLPNPLFGPLEDALRSGLNPFPPNLSQK</sequence>
<accession>A0A328CYY4</accession>
<protein>
    <recommendedName>
        <fullName evidence="2">Nudix hydrolase domain-containing protein</fullName>
    </recommendedName>
</protein>
<name>A0A328CYY4_9ASTE</name>
<dbReference type="SUPFAM" id="SSF55811">
    <property type="entry name" value="Nudix"/>
    <property type="match status" value="1"/>
</dbReference>